<dbReference type="EMBL" id="MK804175">
    <property type="protein sequence ID" value="QFU28438.1"/>
    <property type="molecule type" value="Genomic_RNA"/>
</dbReference>
<evidence type="ECO:0000313" key="4">
    <source>
        <dbReference type="Proteomes" id="UP000678543"/>
    </source>
</evidence>
<dbReference type="KEGG" id="vg:65246777"/>
<evidence type="ECO:0000313" key="3">
    <source>
        <dbReference type="EMBL" id="QFU28438.1"/>
    </source>
</evidence>
<organism evidence="2 4">
    <name type="scientific">Passion fruit green spot virus</name>
    <dbReference type="NCBI Taxonomy" id="989895"/>
    <lineage>
        <taxon>Viruses</taxon>
        <taxon>Riboviria</taxon>
        <taxon>Orthornavirae</taxon>
        <taxon>Kitrinoviricota</taxon>
        <taxon>Alsuviricetes</taxon>
        <taxon>Martellivirales</taxon>
        <taxon>Kitaviridae</taxon>
        <taxon>Cilevirus</taxon>
        <taxon>Cilevirus passiflorae</taxon>
    </lineage>
</organism>
<feature type="region of interest" description="Disordered" evidence="1">
    <location>
        <begin position="40"/>
        <end position="84"/>
    </location>
</feature>
<protein>
    <submittedName>
        <fullName evidence="2">P2 protein</fullName>
    </submittedName>
</protein>
<feature type="compositionally biased region" description="Low complexity" evidence="1">
    <location>
        <begin position="40"/>
        <end position="60"/>
    </location>
</feature>
<name>A0A5P9KEW3_9VIRU</name>
<evidence type="ECO:0000313" key="2">
    <source>
        <dbReference type="EMBL" id="QFU28423.1"/>
    </source>
</evidence>
<sequence>MSNIVTFSLSNPSPALISEIMDAISRHGMDVPAGLARVPNQRARPVRQQQQPPQQRQAPRQRVDPPVRAERAAPPQRVVQPPRGLAVREAPAGDVVVPLEHQEYYRSLPGFARSYGCTKYNPLNPYTITGFRLTDPADELVEVDPTALRSSFKQRLASLGFPTCNIESVVVAHEYPDHYFVVLFPGAPYEMPVNCPKDRVRSPKDAKDIALAGCLHDINRITDVRGILPYNYLRLKNLGTPPPLELAPLDEQVEGGDE</sequence>
<reference evidence="2" key="1">
    <citation type="submission" date="2019-04" db="EMBL/GenBank/DDBJ databases">
        <title>The genome of Passion fruit green spot virus highlights the polymorphism of the 5'-end of the RNA2 of cileviruses.</title>
        <authorList>
            <person name="Ramos-Gonzalez P.L."/>
            <person name="Santos G."/>
            <person name="Chavi-Jesus C."/>
            <person name="Harakava R."/>
            <person name="Kitajima E.W."/>
            <person name="Freitas-Astua J."/>
        </authorList>
    </citation>
    <scope>NUCLEOTIDE SEQUENCE</scope>
    <source>
        <strain evidence="3">PFGSV/BJL1</strain>
        <strain evidence="2">PFGSV/Snp1</strain>
    </source>
</reference>
<keyword evidence="4" id="KW-1185">Reference proteome</keyword>
<proteinExistence type="predicted"/>
<dbReference type="Proteomes" id="UP000678543">
    <property type="component" value="Genome"/>
</dbReference>
<dbReference type="GeneID" id="65246777"/>
<gene>
    <name evidence="2" type="primary">p29</name>
</gene>
<dbReference type="RefSeq" id="YP_010088082.1">
    <property type="nucleotide sequence ID" value="NC_055653.1"/>
</dbReference>
<dbReference type="EMBL" id="MK804171">
    <property type="protein sequence ID" value="QFU28423.1"/>
    <property type="molecule type" value="Genomic_RNA"/>
</dbReference>
<feature type="compositionally biased region" description="Basic and acidic residues" evidence="1">
    <location>
        <begin position="61"/>
        <end position="71"/>
    </location>
</feature>
<evidence type="ECO:0000256" key="1">
    <source>
        <dbReference type="SAM" id="MobiDB-lite"/>
    </source>
</evidence>
<accession>A0A5P9KEW3</accession>